<keyword evidence="11" id="KW-0902">Two-component regulatory system</keyword>
<dbReference type="CDD" id="cd00082">
    <property type="entry name" value="HisKA"/>
    <property type="match status" value="1"/>
</dbReference>
<dbReference type="InterPro" id="IPR003594">
    <property type="entry name" value="HATPase_dom"/>
</dbReference>
<gene>
    <name evidence="16" type="ORF">RAMLITH_11090</name>
</gene>
<dbReference type="SUPFAM" id="SSF55874">
    <property type="entry name" value="ATPase domain of HSP90 chaperone/DNA topoisomerase II/histidine kinase"/>
    <property type="match status" value="1"/>
</dbReference>
<organism evidence="16 17">
    <name type="scientific">Ramlibacter lithotrophicus</name>
    <dbReference type="NCBI Taxonomy" id="2606681"/>
    <lineage>
        <taxon>Bacteria</taxon>
        <taxon>Pseudomonadati</taxon>
        <taxon>Pseudomonadota</taxon>
        <taxon>Betaproteobacteria</taxon>
        <taxon>Burkholderiales</taxon>
        <taxon>Comamonadaceae</taxon>
        <taxon>Ramlibacter</taxon>
    </lineage>
</organism>
<dbReference type="InterPro" id="IPR036890">
    <property type="entry name" value="HATPase_C_sf"/>
</dbReference>
<evidence type="ECO:0000256" key="7">
    <source>
        <dbReference type="ARBA" id="ARBA00022741"/>
    </source>
</evidence>
<keyword evidence="9" id="KW-0067">ATP-binding</keyword>
<dbReference type="EC" id="2.7.13.3" evidence="3"/>
<evidence type="ECO:0000256" key="3">
    <source>
        <dbReference type="ARBA" id="ARBA00012438"/>
    </source>
</evidence>
<feature type="transmembrane region" description="Helical" evidence="14">
    <location>
        <begin position="31"/>
        <end position="51"/>
    </location>
</feature>
<dbReference type="SMART" id="SM00388">
    <property type="entry name" value="HisKA"/>
    <property type="match status" value="1"/>
</dbReference>
<dbReference type="PROSITE" id="PS50109">
    <property type="entry name" value="HIS_KIN"/>
    <property type="match status" value="1"/>
</dbReference>
<dbReference type="GO" id="GO:0005524">
    <property type="term" value="F:ATP binding"/>
    <property type="evidence" value="ECO:0007669"/>
    <property type="project" value="UniProtKB-KW"/>
</dbReference>
<keyword evidence="8 16" id="KW-0418">Kinase</keyword>
<dbReference type="PANTHER" id="PTHR43547">
    <property type="entry name" value="TWO-COMPONENT HISTIDINE KINASE"/>
    <property type="match status" value="1"/>
</dbReference>
<protein>
    <recommendedName>
        <fullName evidence="3">histidine kinase</fullName>
        <ecNumber evidence="3">2.7.13.3</ecNumber>
    </recommendedName>
</protein>
<accession>A0A7X6I6G9</accession>
<dbReference type="Gene3D" id="1.10.287.130">
    <property type="match status" value="1"/>
</dbReference>
<evidence type="ECO:0000256" key="2">
    <source>
        <dbReference type="ARBA" id="ARBA00004141"/>
    </source>
</evidence>
<dbReference type="AlphaFoldDB" id="A0A7X6I6G9"/>
<keyword evidence="10 14" id="KW-1133">Transmembrane helix</keyword>
<keyword evidence="4" id="KW-0597">Phosphoprotein</keyword>
<evidence type="ECO:0000259" key="15">
    <source>
        <dbReference type="PROSITE" id="PS50109"/>
    </source>
</evidence>
<evidence type="ECO:0000256" key="1">
    <source>
        <dbReference type="ARBA" id="ARBA00000085"/>
    </source>
</evidence>
<feature type="compositionally biased region" description="Gly residues" evidence="13">
    <location>
        <begin position="380"/>
        <end position="389"/>
    </location>
</feature>
<dbReference type="InterPro" id="IPR025201">
    <property type="entry name" value="KdpD_TM"/>
</dbReference>
<evidence type="ECO:0000256" key="6">
    <source>
        <dbReference type="ARBA" id="ARBA00022692"/>
    </source>
</evidence>
<feature type="transmembrane region" description="Helical" evidence="14">
    <location>
        <begin position="63"/>
        <end position="92"/>
    </location>
</feature>
<keyword evidence="6 14" id="KW-0812">Transmembrane</keyword>
<comment type="caution">
    <text evidence="16">The sequence shown here is derived from an EMBL/GenBank/DDBJ whole genome shotgun (WGS) entry which is preliminary data.</text>
</comment>
<evidence type="ECO:0000256" key="14">
    <source>
        <dbReference type="SAM" id="Phobius"/>
    </source>
</evidence>
<keyword evidence="12 14" id="KW-0472">Membrane</keyword>
<evidence type="ECO:0000256" key="13">
    <source>
        <dbReference type="SAM" id="MobiDB-lite"/>
    </source>
</evidence>
<keyword evidence="17" id="KW-1185">Reference proteome</keyword>
<feature type="transmembrane region" description="Helical" evidence="14">
    <location>
        <begin position="112"/>
        <end position="129"/>
    </location>
</feature>
<dbReference type="SUPFAM" id="SSF47384">
    <property type="entry name" value="Homodimeric domain of signal transducing histidine kinase"/>
    <property type="match status" value="1"/>
</dbReference>
<reference evidence="16 17" key="1">
    <citation type="journal article" date="2020" name="Nature">
        <title>Bacterial chemolithoautotrophy via manganese oxidation.</title>
        <authorList>
            <person name="Yu H."/>
            <person name="Leadbetter J.R."/>
        </authorList>
    </citation>
    <scope>NUCLEOTIDE SEQUENCE [LARGE SCALE GENOMIC DNA]</scope>
    <source>
        <strain evidence="16 17">RBP-1</strain>
    </source>
</reference>
<evidence type="ECO:0000313" key="17">
    <source>
        <dbReference type="Proteomes" id="UP000521868"/>
    </source>
</evidence>
<evidence type="ECO:0000256" key="5">
    <source>
        <dbReference type="ARBA" id="ARBA00022679"/>
    </source>
</evidence>
<sequence>MCSGTGRKATMRTACRELAADLVFSKKASQAGAALAVVAMVTAAAFLLRFAIDPFLTDKHQYLPAYGAVAVGTWLVGWRAGALIALVCLAWGEVFEPRHPADLDNLHNALALMGYLAASVTIVSLAEWLRRDKLETITIVDELREADRRKSDFMALLGHELRKPLATIAMGGKILRTGTLDPMAVQGTLDMVERQTERMSRLVGDLLDVSRLDTGKLSLQRQMVDVFLLVQDAVTEARCATAGRQQRVVLLQPAPAGFVYADPLRLHQIVVNLVRNASRFSPKGCAIEVTVCGEKHQVLIAVQDHGIGIPPSQLERIFDPSVQIPAARCERRGVGLGLTLTRELAQMHGGQVRAFSAGIGRGARFVVSLPRALSDAHPAGAGGGAGSPGRPGAAADTRRFQAVARDWP</sequence>
<name>A0A7X6I6G9_9BURK</name>
<dbReference type="InterPro" id="IPR003661">
    <property type="entry name" value="HisK_dim/P_dom"/>
</dbReference>
<evidence type="ECO:0000256" key="4">
    <source>
        <dbReference type="ARBA" id="ARBA00022553"/>
    </source>
</evidence>
<dbReference type="InterPro" id="IPR004358">
    <property type="entry name" value="Sig_transdc_His_kin-like_C"/>
</dbReference>
<dbReference type="InterPro" id="IPR036097">
    <property type="entry name" value="HisK_dim/P_sf"/>
</dbReference>
<feature type="region of interest" description="Disordered" evidence="13">
    <location>
        <begin position="378"/>
        <end position="408"/>
    </location>
</feature>
<keyword evidence="7" id="KW-0547">Nucleotide-binding</keyword>
<evidence type="ECO:0000256" key="12">
    <source>
        <dbReference type="ARBA" id="ARBA00023136"/>
    </source>
</evidence>
<dbReference type="Gene3D" id="3.30.565.10">
    <property type="entry name" value="Histidine kinase-like ATPase, C-terminal domain"/>
    <property type="match status" value="1"/>
</dbReference>
<evidence type="ECO:0000256" key="11">
    <source>
        <dbReference type="ARBA" id="ARBA00023012"/>
    </source>
</evidence>
<dbReference type="InterPro" id="IPR005467">
    <property type="entry name" value="His_kinase_dom"/>
</dbReference>
<dbReference type="EMBL" id="VTOX01000003">
    <property type="protein sequence ID" value="NKE66366.1"/>
    <property type="molecule type" value="Genomic_DNA"/>
</dbReference>
<dbReference type="GO" id="GO:0016020">
    <property type="term" value="C:membrane"/>
    <property type="evidence" value="ECO:0007669"/>
    <property type="project" value="UniProtKB-SubCell"/>
</dbReference>
<dbReference type="RefSeq" id="WP_168107476.1">
    <property type="nucleotide sequence ID" value="NZ_VTOX01000003.1"/>
</dbReference>
<dbReference type="GO" id="GO:0000155">
    <property type="term" value="F:phosphorelay sensor kinase activity"/>
    <property type="evidence" value="ECO:0007669"/>
    <property type="project" value="InterPro"/>
</dbReference>
<dbReference type="PRINTS" id="PR00344">
    <property type="entry name" value="BCTRLSENSOR"/>
</dbReference>
<proteinExistence type="predicted"/>
<evidence type="ECO:0000256" key="8">
    <source>
        <dbReference type="ARBA" id="ARBA00022777"/>
    </source>
</evidence>
<dbReference type="Pfam" id="PF00512">
    <property type="entry name" value="HisKA"/>
    <property type="match status" value="1"/>
</dbReference>
<evidence type="ECO:0000256" key="9">
    <source>
        <dbReference type="ARBA" id="ARBA00022840"/>
    </source>
</evidence>
<dbReference type="CDD" id="cd00075">
    <property type="entry name" value="HATPase"/>
    <property type="match status" value="1"/>
</dbReference>
<comment type="subcellular location">
    <subcellularLocation>
        <location evidence="2">Membrane</location>
        <topology evidence="2">Multi-pass membrane protein</topology>
    </subcellularLocation>
</comment>
<dbReference type="SMART" id="SM00387">
    <property type="entry name" value="HATPase_c"/>
    <property type="match status" value="1"/>
</dbReference>
<evidence type="ECO:0000256" key="10">
    <source>
        <dbReference type="ARBA" id="ARBA00022989"/>
    </source>
</evidence>
<dbReference type="InterPro" id="IPR038318">
    <property type="entry name" value="KdpD_sf"/>
</dbReference>
<evidence type="ECO:0000313" key="16">
    <source>
        <dbReference type="EMBL" id="NKE66366.1"/>
    </source>
</evidence>
<keyword evidence="5" id="KW-0808">Transferase</keyword>
<feature type="domain" description="Histidine kinase" evidence="15">
    <location>
        <begin position="156"/>
        <end position="373"/>
    </location>
</feature>
<comment type="catalytic activity">
    <reaction evidence="1">
        <text>ATP + protein L-histidine = ADP + protein N-phospho-L-histidine.</text>
        <dbReference type="EC" id="2.7.13.3"/>
    </reaction>
</comment>
<dbReference type="PANTHER" id="PTHR43547:SF2">
    <property type="entry name" value="HYBRID SIGNAL TRANSDUCTION HISTIDINE KINASE C"/>
    <property type="match status" value="1"/>
</dbReference>
<dbReference type="Pfam" id="PF13493">
    <property type="entry name" value="DUF4118"/>
    <property type="match status" value="1"/>
</dbReference>
<dbReference type="Proteomes" id="UP000521868">
    <property type="component" value="Unassembled WGS sequence"/>
</dbReference>
<dbReference type="Pfam" id="PF02518">
    <property type="entry name" value="HATPase_c"/>
    <property type="match status" value="1"/>
</dbReference>
<dbReference type="Gene3D" id="1.20.120.620">
    <property type="entry name" value="Backbone structure of the membrane domain of e. Coli histidine kinase receptor kdpd"/>
    <property type="match status" value="1"/>
</dbReference>